<proteinExistence type="predicted"/>
<gene>
    <name evidence="1" type="ORF">SAMN04244571_01164</name>
    <name evidence="2" type="ORF">SAMN04244574_01277</name>
</gene>
<dbReference type="EMBL" id="FOSX01000013">
    <property type="protein sequence ID" value="SFK62361.1"/>
    <property type="molecule type" value="Genomic_DNA"/>
</dbReference>
<accession>A0A1I4B2T4</accession>
<dbReference type="AlphaFoldDB" id="A0A1I4B2T4"/>
<reference evidence="1 3" key="1">
    <citation type="submission" date="2016-10" db="EMBL/GenBank/DDBJ databases">
        <authorList>
            <person name="Varghese N."/>
            <person name="Submissions S."/>
        </authorList>
    </citation>
    <scope>NUCLEOTIDE SEQUENCE [LARGE SCALE GENOMIC DNA]</scope>
    <source>
        <strain evidence="1 3">DSM 282</strain>
    </source>
</reference>
<dbReference type="Proteomes" id="UP000198861">
    <property type="component" value="Unassembled WGS sequence"/>
</dbReference>
<keyword evidence="3" id="KW-1185">Reference proteome</keyword>
<reference evidence="2 4" key="2">
    <citation type="submission" date="2016-10" db="EMBL/GenBank/DDBJ databases">
        <authorList>
            <person name="de Groot N.N."/>
        </authorList>
    </citation>
    <scope>NUCLEOTIDE SEQUENCE [LARGE SCALE GENOMIC DNA]</scope>
    <source>
        <strain evidence="2 4">DSM 381</strain>
    </source>
</reference>
<dbReference type="EMBL" id="FOKJ01000013">
    <property type="protein sequence ID" value="SFB03164.1"/>
    <property type="molecule type" value="Genomic_DNA"/>
</dbReference>
<evidence type="ECO:0000313" key="2">
    <source>
        <dbReference type="EMBL" id="SFK62361.1"/>
    </source>
</evidence>
<evidence type="ECO:0000313" key="4">
    <source>
        <dbReference type="Proteomes" id="UP000199579"/>
    </source>
</evidence>
<protein>
    <submittedName>
        <fullName evidence="2">Uncharacterized protein</fullName>
    </submittedName>
</protein>
<dbReference type="Proteomes" id="UP000199579">
    <property type="component" value="Unassembled WGS sequence"/>
</dbReference>
<sequence>MDDALSSAPSTDSAFHGGSLLPVAAKVTKSACPYHPALRFAPGSLAPSSLQGPGPMAIGPFAASMRLNPLRDDSARPSARGVWCCLLVWAPKAKRSSPTFLPTVNQLPGPVTERSAVKGRMSGALLLWFLSSWASKKKGTRRARRNLPVGQRKALRHNDGGAGLHLLVAETHMGLAHKTPIQLNPESKSPAEEPGF</sequence>
<name>A0A1I4B2T4_9GAMM</name>
<evidence type="ECO:0000313" key="1">
    <source>
        <dbReference type="EMBL" id="SFB03164.1"/>
    </source>
</evidence>
<evidence type="ECO:0000313" key="3">
    <source>
        <dbReference type="Proteomes" id="UP000198861"/>
    </source>
</evidence>
<organism evidence="2 4">
    <name type="scientific">Azotobacter beijerinckii</name>
    <dbReference type="NCBI Taxonomy" id="170623"/>
    <lineage>
        <taxon>Bacteria</taxon>
        <taxon>Pseudomonadati</taxon>
        <taxon>Pseudomonadota</taxon>
        <taxon>Gammaproteobacteria</taxon>
        <taxon>Pseudomonadales</taxon>
        <taxon>Pseudomonadaceae</taxon>
        <taxon>Azotobacter</taxon>
    </lineage>
</organism>